<dbReference type="EMBL" id="JF342684">
    <property type="protein sequence ID" value="AEM36040.1"/>
    <property type="molecule type" value="Genomic_DNA"/>
</dbReference>
<reference evidence="2" key="1">
    <citation type="journal article" date="2012" name="Curr. Microbiol.">
        <title>Isolation and Characterization of a Lytic Myoviridae Bacteriophage PAS-1 with Broad Infectivity in Aeromonas salmonicida.</title>
        <authorList>
            <person name="Kim J.H."/>
            <person name="Son J.S."/>
            <person name="Choi Y.J."/>
            <person name="Choresca C.H."/>
            <person name="Shin S.P."/>
            <person name="Han J.E."/>
            <person name="Jun J.W."/>
            <person name="Kang D.H."/>
            <person name="Oh C."/>
            <person name="Heo S.J."/>
            <person name="Park S.C."/>
        </authorList>
    </citation>
    <scope>NUCLEOTIDE SEQUENCE</scope>
    <source>
        <strain evidence="2">PAS-1</strain>
    </source>
</reference>
<evidence type="ECO:0000256" key="1">
    <source>
        <dbReference type="SAM" id="MobiDB-lite"/>
    </source>
</evidence>
<evidence type="ECO:0000313" key="2">
    <source>
        <dbReference type="EMBL" id="AEM36040.1"/>
    </source>
</evidence>
<feature type="compositionally biased region" description="Pro residues" evidence="1">
    <location>
        <begin position="136"/>
        <end position="145"/>
    </location>
</feature>
<name>G0ZT33_9CAUD</name>
<protein>
    <submittedName>
        <fullName evidence="2">Uncharacterized protein</fullName>
    </submittedName>
</protein>
<accession>G0ZT33</accession>
<sequence length="145" mass="16520">MACKDMNRVIDDNPIYVRQWPASVALENLSEALGLMGPDFSFFVDGSYQFTDMLQVLHRSDSKRLVALLKKFAMAARVDGKELQEAQFNQYYSGEIFKIFKVFAFVAEVNYRDFFELGVPPAEPDQQEEQDESQDPQPPAPSLTP</sequence>
<feature type="compositionally biased region" description="Acidic residues" evidence="1">
    <location>
        <begin position="125"/>
        <end position="134"/>
    </location>
</feature>
<organism evidence="2">
    <name type="scientific">Aeromonas phage PAS-1</name>
    <dbReference type="NCBI Taxonomy" id="1074012"/>
    <lineage>
        <taxon>Viruses</taxon>
        <taxon>Duplodnaviria</taxon>
        <taxon>Heunggongvirae</taxon>
        <taxon>Uroviricota</taxon>
        <taxon>Caudoviricetes</taxon>
    </lineage>
</organism>
<proteinExistence type="predicted"/>
<dbReference type="Pfam" id="PF21822">
    <property type="entry name" value="Phage_TAC_15"/>
    <property type="match status" value="1"/>
</dbReference>
<dbReference type="InterPro" id="IPR049156">
    <property type="entry name" value="Phage_chap_TAC_15-like"/>
</dbReference>
<feature type="region of interest" description="Disordered" evidence="1">
    <location>
        <begin position="119"/>
        <end position="145"/>
    </location>
</feature>